<evidence type="ECO:0000256" key="1">
    <source>
        <dbReference type="ARBA" id="ARBA00005662"/>
    </source>
</evidence>
<dbReference type="InterPro" id="IPR019079">
    <property type="entry name" value="Capsule_synth_CapA"/>
</dbReference>
<feature type="chain" id="PRO_5011534881" evidence="2">
    <location>
        <begin position="20"/>
        <end position="331"/>
    </location>
</feature>
<keyword evidence="2" id="KW-0732">Signal</keyword>
<name>A0A1G7WHV4_9RHOO</name>
<feature type="signal peptide" evidence="2">
    <location>
        <begin position="1"/>
        <end position="19"/>
    </location>
</feature>
<dbReference type="Proteomes" id="UP000198607">
    <property type="component" value="Unassembled WGS sequence"/>
</dbReference>
<dbReference type="SUPFAM" id="SSF56300">
    <property type="entry name" value="Metallo-dependent phosphatases"/>
    <property type="match status" value="1"/>
</dbReference>
<dbReference type="SMART" id="SM00854">
    <property type="entry name" value="PGA_cap"/>
    <property type="match status" value="1"/>
</dbReference>
<dbReference type="PANTHER" id="PTHR33393:SF11">
    <property type="entry name" value="POLYGLUTAMINE SYNTHESIS ACCESSORY PROTEIN RV0574C-RELATED"/>
    <property type="match status" value="1"/>
</dbReference>
<dbReference type="RefSeq" id="WP_218122598.1">
    <property type="nucleotide sequence ID" value="NZ_FNCY01000001.1"/>
</dbReference>
<feature type="domain" description="Capsule synthesis protein CapA" evidence="3">
    <location>
        <begin position="30"/>
        <end position="267"/>
    </location>
</feature>
<dbReference type="Pfam" id="PF09587">
    <property type="entry name" value="PGA_cap"/>
    <property type="match status" value="1"/>
</dbReference>
<keyword evidence="5" id="KW-1185">Reference proteome</keyword>
<comment type="similarity">
    <text evidence="1">Belongs to the CapA family.</text>
</comment>
<dbReference type="EMBL" id="FNCY01000001">
    <property type="protein sequence ID" value="SDG71541.1"/>
    <property type="molecule type" value="Genomic_DNA"/>
</dbReference>
<evidence type="ECO:0000259" key="3">
    <source>
        <dbReference type="SMART" id="SM00854"/>
    </source>
</evidence>
<sequence length="331" mass="35739">MIRSVLLALAAFALPATVAAETVANAAPVSIVFVGDIMLADTPGKVIRHGGDPFGPVASLLAAADIRIGNLECTVASSGQREAGKVVTLRAHPRVLKVLGHHFDGVSVANNHSGDFGPTAFAEMIGHLERSGIGFFGGGRTLADAHRPLIVERQGIRIAFLGYNEFMPRRFEADEDKAGIAWSEDAQVRFDIAAARQRHHADVVIPVMHWGWENESVANDRQRALARLMIDAGADAVVGGHPHVVQDTEIYRGKPVFYSLGNFVFDGFDPPENNTGWILRLEVDRHGPHAWRIDPVRIDAKGIPHPSTDPATCWRAGMTDAAPCGDRVPAR</sequence>
<accession>A0A1G7WHV4</accession>
<dbReference type="CDD" id="cd07381">
    <property type="entry name" value="MPP_CapA"/>
    <property type="match status" value="1"/>
</dbReference>
<dbReference type="InterPro" id="IPR052169">
    <property type="entry name" value="CW_Biosynth-Accessory"/>
</dbReference>
<reference evidence="4 5" key="1">
    <citation type="submission" date="2016-10" db="EMBL/GenBank/DDBJ databases">
        <authorList>
            <person name="de Groot N.N."/>
        </authorList>
    </citation>
    <scope>NUCLEOTIDE SEQUENCE [LARGE SCALE GENOMIC DNA]</scope>
    <source>
        <strain evidence="4 5">DSM 5885</strain>
    </source>
</reference>
<evidence type="ECO:0000313" key="5">
    <source>
        <dbReference type="Proteomes" id="UP000198607"/>
    </source>
</evidence>
<dbReference type="STRING" id="83767.SAMN05660652_00525"/>
<evidence type="ECO:0000313" key="4">
    <source>
        <dbReference type="EMBL" id="SDG71541.1"/>
    </source>
</evidence>
<protein>
    <submittedName>
        <fullName evidence="4">Poly-gamma-glutamate synthesis protein (Capsule biosynthesis protein)</fullName>
    </submittedName>
</protein>
<dbReference type="InterPro" id="IPR029052">
    <property type="entry name" value="Metallo-depent_PP-like"/>
</dbReference>
<evidence type="ECO:0000256" key="2">
    <source>
        <dbReference type="SAM" id="SignalP"/>
    </source>
</evidence>
<gene>
    <name evidence="4" type="ORF">SAMN05660652_00525</name>
</gene>
<organism evidence="4 5">
    <name type="scientific">Propionivibrio dicarboxylicus</name>
    <dbReference type="NCBI Taxonomy" id="83767"/>
    <lineage>
        <taxon>Bacteria</taxon>
        <taxon>Pseudomonadati</taxon>
        <taxon>Pseudomonadota</taxon>
        <taxon>Betaproteobacteria</taxon>
        <taxon>Rhodocyclales</taxon>
        <taxon>Rhodocyclaceae</taxon>
        <taxon>Propionivibrio</taxon>
    </lineage>
</organism>
<dbReference type="PANTHER" id="PTHR33393">
    <property type="entry name" value="POLYGLUTAMINE SYNTHESIS ACCESSORY PROTEIN RV0574C-RELATED"/>
    <property type="match status" value="1"/>
</dbReference>
<dbReference type="Gene3D" id="3.60.21.10">
    <property type="match status" value="1"/>
</dbReference>
<dbReference type="AlphaFoldDB" id="A0A1G7WHV4"/>
<proteinExistence type="inferred from homology"/>